<evidence type="ECO:0000259" key="5">
    <source>
        <dbReference type="PROSITE" id="PS50887"/>
    </source>
</evidence>
<dbReference type="SMART" id="SM00267">
    <property type="entry name" value="GGDEF"/>
    <property type="match status" value="1"/>
</dbReference>
<feature type="modified residue" description="4-aspartylphosphate" evidence="3">
    <location>
        <position position="184"/>
    </location>
</feature>
<dbReference type="EC" id="2.7.7.65" evidence="1"/>
<proteinExistence type="predicted"/>
<dbReference type="GO" id="GO:0052621">
    <property type="term" value="F:diguanylate cyclase activity"/>
    <property type="evidence" value="ECO:0007669"/>
    <property type="project" value="UniProtKB-EC"/>
</dbReference>
<gene>
    <name evidence="6" type="ORF">AC244_32320</name>
</gene>
<dbReference type="PANTHER" id="PTHR45138">
    <property type="entry name" value="REGULATORY COMPONENTS OF SENSORY TRANSDUCTION SYSTEM"/>
    <property type="match status" value="1"/>
</dbReference>
<dbReference type="SUPFAM" id="SSF52172">
    <property type="entry name" value="CheY-like"/>
    <property type="match status" value="2"/>
</dbReference>
<evidence type="ECO:0000256" key="3">
    <source>
        <dbReference type="PROSITE-ProRule" id="PRU00169"/>
    </source>
</evidence>
<dbReference type="InterPro" id="IPR001789">
    <property type="entry name" value="Sig_transdc_resp-reg_receiver"/>
</dbReference>
<comment type="catalytic activity">
    <reaction evidence="2">
        <text>2 GTP = 3',3'-c-di-GMP + 2 diphosphate</text>
        <dbReference type="Rhea" id="RHEA:24898"/>
        <dbReference type="ChEBI" id="CHEBI:33019"/>
        <dbReference type="ChEBI" id="CHEBI:37565"/>
        <dbReference type="ChEBI" id="CHEBI:58805"/>
        <dbReference type="EC" id="2.7.7.65"/>
    </reaction>
</comment>
<dbReference type="PANTHER" id="PTHR45138:SF9">
    <property type="entry name" value="DIGUANYLATE CYCLASE DGCM-RELATED"/>
    <property type="match status" value="1"/>
</dbReference>
<dbReference type="InterPro" id="IPR029787">
    <property type="entry name" value="Nucleotide_cyclase"/>
</dbReference>
<dbReference type="InterPro" id="IPR000160">
    <property type="entry name" value="GGDEF_dom"/>
</dbReference>
<dbReference type="InterPro" id="IPR050469">
    <property type="entry name" value="Diguanylate_Cyclase"/>
</dbReference>
<dbReference type="SUPFAM" id="SSF55073">
    <property type="entry name" value="Nucleotide cyclase"/>
    <property type="match status" value="1"/>
</dbReference>
<protein>
    <recommendedName>
        <fullName evidence="1">diguanylate cyclase</fullName>
        <ecNumber evidence="1">2.7.7.65</ecNumber>
    </recommendedName>
</protein>
<evidence type="ECO:0000256" key="1">
    <source>
        <dbReference type="ARBA" id="ARBA00012528"/>
    </source>
</evidence>
<feature type="domain" description="Response regulatory" evidence="4">
    <location>
        <begin position="11"/>
        <end position="126"/>
    </location>
</feature>
<dbReference type="InterPro" id="IPR011006">
    <property type="entry name" value="CheY-like_superfamily"/>
</dbReference>
<dbReference type="GO" id="GO:0005886">
    <property type="term" value="C:plasma membrane"/>
    <property type="evidence" value="ECO:0007669"/>
    <property type="project" value="TreeGrafter"/>
</dbReference>
<dbReference type="InterPro" id="IPR043128">
    <property type="entry name" value="Rev_trsase/Diguanyl_cyclase"/>
</dbReference>
<evidence type="ECO:0000259" key="4">
    <source>
        <dbReference type="PROSITE" id="PS50110"/>
    </source>
</evidence>
<dbReference type="NCBIfam" id="TIGR00254">
    <property type="entry name" value="GGDEF"/>
    <property type="match status" value="1"/>
</dbReference>
<dbReference type="AlphaFoldDB" id="A0A0L8BED3"/>
<dbReference type="RefSeq" id="WP_063934184.1">
    <property type="nucleotide sequence ID" value="NZ_LGAP01000043.1"/>
</dbReference>
<dbReference type="Pfam" id="PF00990">
    <property type="entry name" value="GGDEF"/>
    <property type="match status" value="1"/>
</dbReference>
<comment type="caution">
    <text evidence="6">The sequence shown here is derived from an EMBL/GenBank/DDBJ whole genome shotgun (WGS) entry which is preliminary data.</text>
</comment>
<dbReference type="PROSITE" id="PS50887">
    <property type="entry name" value="GGDEF"/>
    <property type="match status" value="1"/>
</dbReference>
<dbReference type="Proteomes" id="UP000037425">
    <property type="component" value="Unassembled WGS sequence"/>
</dbReference>
<dbReference type="GO" id="GO:0000160">
    <property type="term" value="P:phosphorelay signal transduction system"/>
    <property type="evidence" value="ECO:0007669"/>
    <property type="project" value="InterPro"/>
</dbReference>
<evidence type="ECO:0000313" key="7">
    <source>
        <dbReference type="Proteomes" id="UP000037425"/>
    </source>
</evidence>
<dbReference type="Pfam" id="PF00072">
    <property type="entry name" value="Response_reg"/>
    <property type="match status" value="2"/>
</dbReference>
<name>A0A0L8BED3_ENSAD</name>
<feature type="domain" description="Response regulatory" evidence="4">
    <location>
        <begin position="134"/>
        <end position="251"/>
    </location>
</feature>
<organism evidence="6 7">
    <name type="scientific">Ensifer adhaerens</name>
    <name type="common">Sinorhizobium morelense</name>
    <dbReference type="NCBI Taxonomy" id="106592"/>
    <lineage>
        <taxon>Bacteria</taxon>
        <taxon>Pseudomonadati</taxon>
        <taxon>Pseudomonadota</taxon>
        <taxon>Alphaproteobacteria</taxon>
        <taxon>Hyphomicrobiales</taxon>
        <taxon>Rhizobiaceae</taxon>
        <taxon>Sinorhizobium/Ensifer group</taxon>
        <taxon>Ensifer</taxon>
    </lineage>
</organism>
<dbReference type="GO" id="GO:0043709">
    <property type="term" value="P:cell adhesion involved in single-species biofilm formation"/>
    <property type="evidence" value="ECO:0007669"/>
    <property type="project" value="TreeGrafter"/>
</dbReference>
<sequence>MNSVQKHSDKRMLLIEDSRMFATALKYGLETVHGIRVSHCASLEALRQEIAAAPDSFSLAVLDLNLPDAPNCEALDFILANHVPAVVFTTAFNDSTREQILGRGALDCVIKNQPESINLLIGAVDRALTNGKTTVLLADSDTPSRAELADILRRQRISVCEVACAADALQVLDSGEAIDLVITDLDLADMTGAALLAEVRRRQGDEALPVIALSDSGDRRIGARFLEAGGTDFIQKPFLEAEFNGRIAHAAGIQKRLQTLQRQAASDYLTDIYNRRHFFLTGPRLVEQCLRRGETTAIAILDIDHFKRLNDTYGHEIGDVVLKHVAKRLTTLVGDEHLLARLGGEEFGILFNGFDVQRAFAFCEKLRIELSKSRIVADDEELSITVSIGLATIEAPESFENYLHAADQFLYMAKHAGRNRVISELALLDALAS</sequence>
<accession>A0A0L8BED3</accession>
<keyword evidence="3" id="KW-0597">Phosphoprotein</keyword>
<dbReference type="PROSITE" id="PS50110">
    <property type="entry name" value="RESPONSE_REGULATORY"/>
    <property type="match status" value="2"/>
</dbReference>
<dbReference type="Gene3D" id="3.40.50.2300">
    <property type="match status" value="2"/>
</dbReference>
<reference evidence="7" key="1">
    <citation type="submission" date="2015-07" db="EMBL/GenBank/DDBJ databases">
        <title>Whole genome sequence of an Ensifer adhaerens strain isolated from a cave pool in the Wind Cave National Park.</title>
        <authorList>
            <person name="Eng W.W.H."/>
            <person name="Gan H.M."/>
            <person name="Barton H.A."/>
            <person name="Savka M.A."/>
        </authorList>
    </citation>
    <scope>NUCLEOTIDE SEQUENCE [LARGE SCALE GENOMIC DNA]</scope>
    <source>
        <strain evidence="7">SD006</strain>
    </source>
</reference>
<dbReference type="GO" id="GO:1902201">
    <property type="term" value="P:negative regulation of bacterial-type flagellum-dependent cell motility"/>
    <property type="evidence" value="ECO:0007669"/>
    <property type="project" value="TreeGrafter"/>
</dbReference>
<feature type="domain" description="GGDEF" evidence="5">
    <location>
        <begin position="294"/>
        <end position="426"/>
    </location>
</feature>
<evidence type="ECO:0000313" key="6">
    <source>
        <dbReference type="EMBL" id="KOF13007.1"/>
    </source>
</evidence>
<dbReference type="SMART" id="SM00448">
    <property type="entry name" value="REC"/>
    <property type="match status" value="2"/>
</dbReference>
<feature type="modified residue" description="4-aspartylphosphate" evidence="3">
    <location>
        <position position="63"/>
    </location>
</feature>
<dbReference type="EMBL" id="LGAP01000043">
    <property type="protein sequence ID" value="KOF13007.1"/>
    <property type="molecule type" value="Genomic_DNA"/>
</dbReference>
<dbReference type="FunFam" id="3.30.70.270:FF:000001">
    <property type="entry name" value="Diguanylate cyclase domain protein"/>
    <property type="match status" value="1"/>
</dbReference>
<dbReference type="Gene3D" id="3.30.70.270">
    <property type="match status" value="1"/>
</dbReference>
<dbReference type="PATRIC" id="fig|106592.7.peg.5932"/>
<dbReference type="CDD" id="cd01949">
    <property type="entry name" value="GGDEF"/>
    <property type="match status" value="1"/>
</dbReference>
<evidence type="ECO:0000256" key="2">
    <source>
        <dbReference type="ARBA" id="ARBA00034247"/>
    </source>
</evidence>